<evidence type="ECO:0000256" key="5">
    <source>
        <dbReference type="SAM" id="MobiDB-lite"/>
    </source>
</evidence>
<feature type="region of interest" description="Disordered" evidence="5">
    <location>
        <begin position="598"/>
        <end position="625"/>
    </location>
</feature>
<dbReference type="PRINTS" id="PR00187">
    <property type="entry name" value="HAEMOCYANIN"/>
</dbReference>
<dbReference type="InterPro" id="IPR002227">
    <property type="entry name" value="Tyrosinase_Cu-bd"/>
</dbReference>
<dbReference type="InterPro" id="IPR037020">
    <property type="entry name" value="Hemocyanin_C_sf"/>
</dbReference>
<dbReference type="Gene3D" id="1.10.1280.10">
    <property type="entry name" value="Di-copper center containing domain from catechol oxidase"/>
    <property type="match status" value="1"/>
</dbReference>
<comment type="subcellular location">
    <subcellularLocation>
        <location evidence="1">Secreted</location>
    </subcellularLocation>
</comment>
<dbReference type="InterPro" id="IPR005203">
    <property type="entry name" value="Hemocyanin_C"/>
</dbReference>
<name>A0A2S1ZRC3_PLEBA</name>
<evidence type="ECO:0000256" key="4">
    <source>
        <dbReference type="ARBA" id="ARBA00023157"/>
    </source>
</evidence>
<dbReference type="SUPFAM" id="SSF48056">
    <property type="entry name" value="Di-copper centre-containing domain"/>
    <property type="match status" value="1"/>
</dbReference>
<evidence type="ECO:0000313" key="7">
    <source>
        <dbReference type="EMBL" id="AWK28011.1"/>
    </source>
</evidence>
<dbReference type="InterPro" id="IPR014756">
    <property type="entry name" value="Ig_E-set"/>
</dbReference>
<dbReference type="InterPro" id="IPR013788">
    <property type="entry name" value="Hemocyanin/hexamerin"/>
</dbReference>
<keyword evidence="2" id="KW-0964">Secreted</keyword>
<dbReference type="SUPFAM" id="SSF81296">
    <property type="entry name" value="E set domains"/>
    <property type="match status" value="1"/>
</dbReference>
<dbReference type="Pfam" id="PF00372">
    <property type="entry name" value="Hemocyanin_M"/>
    <property type="match status" value="1"/>
</dbReference>
<sequence>MKPCSCRSSSSFPRYAAHSELLPAFLPRRHTTRDQILSDNARANNCLCSPSCEVIDDFSTFSEAHMIQAGCAVAQLARLPRSSLVDALETMKAGHPHSEYVEYISRRALHAQDPTLILPPIHQTLPSLFFGPPEGGRDPEHRLSWWREDPGIATHHFNWHIYYPYTEPPRDRQGELFAYMHQQMLARYDFERLALDMGRVTAYGPGYGWNSPLKEGCNIRIPGKSFRPANMPLAHLYRFGWCSVTLVDVLSRHKDMLFYSVARGILEGPEGNIPVSMDHLGNTVEANMGSANKKIYGNLHNQGHNIIASMNDPEGEYGIEKGPMISTATAPKDPVFYRWHKFIDAIFETFRYNQVPYEVEDLEMAGISLESVSLNCHGNKVGGDNALITFMKEQHYVTYPGNPEQPVTVTKEILDHVPFRYTIKVRNTGAEPALLVFRIFLASCVGLEGGSLEEVRNTFVEMDKFVDLVPPGILEVSRESTDSSVILPEEITVDDIKSGRVSEEGVRCGCGWPRNLLLPRGTPGGMKAKVFVIATDWMVDGVNPDEALPGSVSYCGKTNAPYPDKRDMGFPFDRAIEFGSVEEMERKVRNCVTATVTISQRKHPQQRPSSPKDPQEVENSFVLVK</sequence>
<dbReference type="Gene3D" id="2.60.40.1520">
    <property type="entry name" value="Hemocyanin, C-terminal domain"/>
    <property type="match status" value="1"/>
</dbReference>
<reference evidence="7" key="1">
    <citation type="submission" date="2017-09" db="EMBL/GenBank/DDBJ databases">
        <title>Discovery of novel hemocyanin genes in metazoans.</title>
        <authorList>
            <person name="Costa-Paiva E.M."/>
            <person name="Halanych K.M."/>
        </authorList>
    </citation>
    <scope>NUCLEOTIDE SEQUENCE</scope>
    <source>
        <strain evidence="7">P00239</strain>
    </source>
</reference>
<proteinExistence type="evidence at transcript level"/>
<evidence type="ECO:0000256" key="3">
    <source>
        <dbReference type="ARBA" id="ARBA00022723"/>
    </source>
</evidence>
<dbReference type="PANTHER" id="PTHR11511:SF4">
    <property type="entry name" value="PHENOLOXIDASE 2-RELATED"/>
    <property type="match status" value="1"/>
</dbReference>
<dbReference type="InterPro" id="IPR000896">
    <property type="entry name" value="Hemocyanin/hexamerin_mid_dom"/>
</dbReference>
<dbReference type="GO" id="GO:0005576">
    <property type="term" value="C:extracellular region"/>
    <property type="evidence" value="ECO:0007669"/>
    <property type="project" value="UniProtKB-SubCell"/>
</dbReference>
<evidence type="ECO:0000256" key="2">
    <source>
        <dbReference type="ARBA" id="ARBA00022525"/>
    </source>
</evidence>
<dbReference type="GO" id="GO:0016491">
    <property type="term" value="F:oxidoreductase activity"/>
    <property type="evidence" value="ECO:0007669"/>
    <property type="project" value="InterPro"/>
</dbReference>
<evidence type="ECO:0000259" key="6">
    <source>
        <dbReference type="PROSITE" id="PS00498"/>
    </source>
</evidence>
<evidence type="ECO:0000256" key="1">
    <source>
        <dbReference type="ARBA" id="ARBA00004613"/>
    </source>
</evidence>
<dbReference type="GO" id="GO:0046872">
    <property type="term" value="F:metal ion binding"/>
    <property type="evidence" value="ECO:0007669"/>
    <property type="project" value="UniProtKB-KW"/>
</dbReference>
<dbReference type="EMBL" id="MF998108">
    <property type="protein sequence ID" value="AWK28011.1"/>
    <property type="molecule type" value="mRNA"/>
</dbReference>
<dbReference type="InterPro" id="IPR008922">
    <property type="entry name" value="Di-copper_centre_dom_sf"/>
</dbReference>
<accession>A0A2S1ZRC3</accession>
<feature type="non-terminal residue" evidence="7">
    <location>
        <position position="1"/>
    </location>
</feature>
<feature type="domain" description="Tyrosinase copper-binding" evidence="6">
    <location>
        <begin position="333"/>
        <end position="344"/>
    </location>
</feature>
<dbReference type="AlphaFoldDB" id="A0A2S1ZRC3"/>
<dbReference type="SMR" id="A0A2S1ZRC3"/>
<dbReference type="Pfam" id="PF03723">
    <property type="entry name" value="Hemocyanin_C"/>
    <property type="match status" value="1"/>
</dbReference>
<organism evidence="7">
    <name type="scientific">Pleurobrachia bachei</name>
    <name type="common">Sea gooseberry</name>
    <dbReference type="NCBI Taxonomy" id="34499"/>
    <lineage>
        <taxon>Eukaryota</taxon>
        <taxon>Metazoa</taxon>
        <taxon>Ctenophora</taxon>
        <taxon>Tentaculata</taxon>
        <taxon>Cydippida</taxon>
        <taxon>Pleurobrachiidae</taxon>
        <taxon>Pleurobrachia</taxon>
    </lineage>
</organism>
<dbReference type="PANTHER" id="PTHR11511">
    <property type="entry name" value="LARVAL STORAGE PROTEIN/PHENOLOXIDASE"/>
    <property type="match status" value="1"/>
</dbReference>
<keyword evidence="3" id="KW-0479">Metal-binding</keyword>
<protein>
    <submittedName>
        <fullName evidence="7">Hemocyanin</fullName>
    </submittedName>
</protein>
<keyword evidence="4" id="KW-1015">Disulfide bond</keyword>
<dbReference type="PROSITE" id="PS00498">
    <property type="entry name" value="TYROSINASE_2"/>
    <property type="match status" value="1"/>
</dbReference>